<protein>
    <recommendedName>
        <fullName evidence="3">Frag1/DRAM/Sfk1 family protein</fullName>
    </recommendedName>
</protein>
<organism evidence="2">
    <name type="scientific">marine sediment metagenome</name>
    <dbReference type="NCBI Taxonomy" id="412755"/>
    <lineage>
        <taxon>unclassified sequences</taxon>
        <taxon>metagenomes</taxon>
        <taxon>ecological metagenomes</taxon>
    </lineage>
</organism>
<evidence type="ECO:0008006" key="3">
    <source>
        <dbReference type="Google" id="ProtNLM"/>
    </source>
</evidence>
<dbReference type="EMBL" id="LAZR01002163">
    <property type="protein sequence ID" value="KKN33617.1"/>
    <property type="molecule type" value="Genomic_DNA"/>
</dbReference>
<comment type="caution">
    <text evidence="2">The sequence shown here is derived from an EMBL/GenBank/DDBJ whole genome shotgun (WGS) entry which is preliminary data.</text>
</comment>
<feature type="transmembrane region" description="Helical" evidence="1">
    <location>
        <begin position="168"/>
        <end position="190"/>
    </location>
</feature>
<feature type="transmembrane region" description="Helical" evidence="1">
    <location>
        <begin position="40"/>
        <end position="63"/>
    </location>
</feature>
<name>A0A0F9Q992_9ZZZZ</name>
<proteinExistence type="predicted"/>
<feature type="transmembrane region" description="Helical" evidence="1">
    <location>
        <begin position="229"/>
        <end position="247"/>
    </location>
</feature>
<feature type="transmembrane region" description="Helical" evidence="1">
    <location>
        <begin position="199"/>
        <end position="217"/>
    </location>
</feature>
<feature type="transmembrane region" description="Helical" evidence="1">
    <location>
        <begin position="83"/>
        <end position="106"/>
    </location>
</feature>
<accession>A0A0F9Q992</accession>
<keyword evidence="1" id="KW-1133">Transmembrane helix</keyword>
<dbReference type="AlphaFoldDB" id="A0A0F9Q992"/>
<reference evidence="2" key="1">
    <citation type="journal article" date="2015" name="Nature">
        <title>Complex archaea that bridge the gap between prokaryotes and eukaryotes.</title>
        <authorList>
            <person name="Spang A."/>
            <person name="Saw J.H."/>
            <person name="Jorgensen S.L."/>
            <person name="Zaremba-Niedzwiedzka K."/>
            <person name="Martijn J."/>
            <person name="Lind A.E."/>
            <person name="van Eijk R."/>
            <person name="Schleper C."/>
            <person name="Guy L."/>
            <person name="Ettema T.J."/>
        </authorList>
    </citation>
    <scope>NUCLEOTIDE SEQUENCE</scope>
</reference>
<evidence type="ECO:0000256" key="1">
    <source>
        <dbReference type="SAM" id="Phobius"/>
    </source>
</evidence>
<keyword evidence="1" id="KW-0812">Transmembrane</keyword>
<feature type="transmembrane region" description="Helical" evidence="1">
    <location>
        <begin position="135"/>
        <end position="156"/>
    </location>
</feature>
<keyword evidence="1" id="KW-0472">Membrane</keyword>
<sequence length="262" mass="30195">MSENESSLERSNIFYFTVKKLKQNGKKFYDKATEPKVVKISIYISLATFLPGLIIGIIVAMNFGPVPYNLWLNYISDLGSFKYTPAPFILDLTCIISAIFILPLILNLNRLYSSNMVENIENSKRTHYVNKFRRIFGYMGVVSLFIGIFGMFFVGVFSEDRSPFDIHYIFSTLTFGGFAFGAFFTGLAIVLKKKLFPKAIGYFMILGPSTATILFVLCPEPLTRQFLEWIMLFSAIVWYYTIVWITLQKLNTLLFFNPNFKW</sequence>
<gene>
    <name evidence="2" type="ORF">LCGC14_0801900</name>
</gene>
<evidence type="ECO:0000313" key="2">
    <source>
        <dbReference type="EMBL" id="KKN33617.1"/>
    </source>
</evidence>